<comment type="caution">
    <text evidence="7">The sequence shown here is derived from an EMBL/GenBank/DDBJ whole genome shotgun (WGS) entry which is preliminary data.</text>
</comment>
<dbReference type="EMBL" id="JAKMXF010000110">
    <property type="protein sequence ID" value="KAI6658006.1"/>
    <property type="molecule type" value="Genomic_DNA"/>
</dbReference>
<dbReference type="Proteomes" id="UP001165289">
    <property type="component" value="Unassembled WGS sequence"/>
</dbReference>
<feature type="domain" description="Major facilitator superfamily (MFS) profile" evidence="6">
    <location>
        <begin position="25"/>
        <end position="447"/>
    </location>
</feature>
<dbReference type="Gene3D" id="1.20.1250.20">
    <property type="entry name" value="MFS general substrate transporter like domains"/>
    <property type="match status" value="1"/>
</dbReference>
<organism evidence="7 8">
    <name type="scientific">Oopsacas minuta</name>
    <dbReference type="NCBI Taxonomy" id="111878"/>
    <lineage>
        <taxon>Eukaryota</taxon>
        <taxon>Metazoa</taxon>
        <taxon>Porifera</taxon>
        <taxon>Hexactinellida</taxon>
        <taxon>Hexasterophora</taxon>
        <taxon>Lyssacinosida</taxon>
        <taxon>Leucopsacidae</taxon>
        <taxon>Oopsacas</taxon>
    </lineage>
</organism>
<evidence type="ECO:0000313" key="8">
    <source>
        <dbReference type="Proteomes" id="UP001165289"/>
    </source>
</evidence>
<feature type="transmembrane region" description="Helical" evidence="5">
    <location>
        <begin position="334"/>
        <end position="353"/>
    </location>
</feature>
<feature type="transmembrane region" description="Helical" evidence="5">
    <location>
        <begin position="21"/>
        <end position="41"/>
    </location>
</feature>
<dbReference type="InterPro" id="IPR011701">
    <property type="entry name" value="MFS"/>
</dbReference>
<dbReference type="SUPFAM" id="SSF103473">
    <property type="entry name" value="MFS general substrate transporter"/>
    <property type="match status" value="1"/>
</dbReference>
<keyword evidence="8" id="KW-1185">Reference proteome</keyword>
<name>A0AAV7KAE0_9METZ</name>
<dbReference type="InterPro" id="IPR020846">
    <property type="entry name" value="MFS_dom"/>
</dbReference>
<dbReference type="PROSITE" id="PS50850">
    <property type="entry name" value="MFS"/>
    <property type="match status" value="1"/>
</dbReference>
<feature type="transmembrane region" description="Helical" evidence="5">
    <location>
        <begin position="310"/>
        <end position="328"/>
    </location>
</feature>
<accession>A0AAV7KAE0</accession>
<evidence type="ECO:0000313" key="7">
    <source>
        <dbReference type="EMBL" id="KAI6658006.1"/>
    </source>
</evidence>
<evidence type="ECO:0000256" key="5">
    <source>
        <dbReference type="SAM" id="Phobius"/>
    </source>
</evidence>
<evidence type="ECO:0000256" key="2">
    <source>
        <dbReference type="ARBA" id="ARBA00022692"/>
    </source>
</evidence>
<evidence type="ECO:0000256" key="1">
    <source>
        <dbReference type="ARBA" id="ARBA00004141"/>
    </source>
</evidence>
<protein>
    <submittedName>
        <fullName evidence="7">Major facilitator superfamily domain-containing protein 7-like</fullName>
    </submittedName>
</protein>
<feature type="transmembrane region" description="Helical" evidence="5">
    <location>
        <begin position="187"/>
        <end position="210"/>
    </location>
</feature>
<dbReference type="GO" id="GO:0022857">
    <property type="term" value="F:transmembrane transporter activity"/>
    <property type="evidence" value="ECO:0007669"/>
    <property type="project" value="InterPro"/>
</dbReference>
<comment type="subcellular location">
    <subcellularLocation>
        <location evidence="1">Membrane</location>
        <topology evidence="1">Multi-pass membrane protein</topology>
    </subcellularLocation>
</comment>
<dbReference type="PANTHER" id="PTHR10924:SF6">
    <property type="entry name" value="SOLUTE CARRIER FAMILY 49 MEMBER A3"/>
    <property type="match status" value="1"/>
</dbReference>
<feature type="transmembrane region" description="Helical" evidence="5">
    <location>
        <begin position="61"/>
        <end position="79"/>
    </location>
</feature>
<gene>
    <name evidence="7" type="ORF">LOD99_15721</name>
</gene>
<feature type="transmembrane region" description="Helical" evidence="5">
    <location>
        <begin position="241"/>
        <end position="262"/>
    </location>
</feature>
<keyword evidence="4 5" id="KW-0472">Membrane</keyword>
<evidence type="ECO:0000256" key="4">
    <source>
        <dbReference type="ARBA" id="ARBA00023136"/>
    </source>
</evidence>
<proteinExistence type="predicted"/>
<dbReference type="AlphaFoldDB" id="A0AAV7KAE0"/>
<keyword evidence="3 5" id="KW-1133">Transmembrane helix</keyword>
<feature type="transmembrane region" description="Helical" evidence="5">
    <location>
        <begin position="91"/>
        <end position="112"/>
    </location>
</feature>
<feature type="transmembrane region" description="Helical" evidence="5">
    <location>
        <begin position="118"/>
        <end position="140"/>
    </location>
</feature>
<feature type="transmembrane region" description="Helical" evidence="5">
    <location>
        <begin position="161"/>
        <end position="181"/>
    </location>
</feature>
<keyword evidence="2 5" id="KW-0812">Transmembrane</keyword>
<evidence type="ECO:0000259" key="6">
    <source>
        <dbReference type="PROSITE" id="PS50850"/>
    </source>
</evidence>
<reference evidence="7 8" key="1">
    <citation type="journal article" date="2023" name="BMC Biol.">
        <title>The compact genome of the sponge Oopsacas minuta (Hexactinellida) is lacking key metazoan core genes.</title>
        <authorList>
            <person name="Santini S."/>
            <person name="Schenkelaars Q."/>
            <person name="Jourda C."/>
            <person name="Duchesne M."/>
            <person name="Belahbib H."/>
            <person name="Rocher C."/>
            <person name="Selva M."/>
            <person name="Riesgo A."/>
            <person name="Vervoort M."/>
            <person name="Leys S.P."/>
            <person name="Kodjabachian L."/>
            <person name="Le Bivic A."/>
            <person name="Borchiellini C."/>
            <person name="Claverie J.M."/>
            <person name="Renard E."/>
        </authorList>
    </citation>
    <scope>NUCLEOTIDE SEQUENCE [LARGE SCALE GENOMIC DNA]</scope>
    <source>
        <strain evidence="7">SPO-2</strain>
    </source>
</reference>
<feature type="transmembrane region" description="Helical" evidence="5">
    <location>
        <begin position="274"/>
        <end position="298"/>
    </location>
</feature>
<dbReference type="InterPro" id="IPR036259">
    <property type="entry name" value="MFS_trans_sf"/>
</dbReference>
<sequence>MSGNINDSIPLLQPIYKPHPWRWYILTSLALFAFSHGINLLTFASVYRYASEYYQVTEIEINYISSIYFIGGVVGAPLGMYVMDTFSLREALWLGTILNFLGTSIRLLSAYLPMNIPYLGYVTAIIGQFTIALAQSYALISPAKLASVWFAENERVLANSIATLSGVLGNGASMLVSTAIVQSTGNLPILLIATTVLSFVAMAMTVFGVWKKKPTVPPSPSAEEGMKTLPGVKKLLRNWRFLFLCVVWMLQGGMGNSFLVLYPQFICPYGYSQLYAGIIGSIGILSGMIIGIFVGYFVDRTKWFEEVSKFTMGISILCSILILEVFRIPNQPYLVAFAEISYAIFAIIQIPVFMELAVEVTYPIAVATCSGILYTCGELFGSVLTFSAPYFGKQPDSKYIHISQCGVSVNTTVNSSIQGLDYTYFLYFTNALSIAVLIVYVFGFKPKYNRISAEREIKRQQQVEAQVM</sequence>
<evidence type="ECO:0000256" key="3">
    <source>
        <dbReference type="ARBA" id="ARBA00022989"/>
    </source>
</evidence>
<dbReference type="PANTHER" id="PTHR10924">
    <property type="entry name" value="MAJOR FACILITATOR SUPERFAMILY PROTEIN-RELATED"/>
    <property type="match status" value="1"/>
</dbReference>
<feature type="transmembrane region" description="Helical" evidence="5">
    <location>
        <begin position="424"/>
        <end position="442"/>
    </location>
</feature>
<dbReference type="Pfam" id="PF07690">
    <property type="entry name" value="MFS_1"/>
    <property type="match status" value="1"/>
</dbReference>
<dbReference type="GO" id="GO:0016020">
    <property type="term" value="C:membrane"/>
    <property type="evidence" value="ECO:0007669"/>
    <property type="project" value="UniProtKB-SubCell"/>
</dbReference>
<dbReference type="InterPro" id="IPR049680">
    <property type="entry name" value="FLVCR1-2_SLC49-like"/>
</dbReference>